<dbReference type="Gene3D" id="3.30.70.1290">
    <property type="entry name" value="Transposase IS200-like"/>
    <property type="match status" value="1"/>
</dbReference>
<dbReference type="GO" id="GO:0006313">
    <property type="term" value="P:DNA transposition"/>
    <property type="evidence" value="ECO:0007669"/>
    <property type="project" value="InterPro"/>
</dbReference>
<dbReference type="Pfam" id="PF01797">
    <property type="entry name" value="Y1_Tnp"/>
    <property type="match status" value="1"/>
</dbReference>
<dbReference type="EMBL" id="LBTF01000007">
    <property type="protein sequence ID" value="KKQ35700.1"/>
    <property type="molecule type" value="Genomic_DNA"/>
</dbReference>
<dbReference type="SMART" id="SM01321">
    <property type="entry name" value="Y1_Tnp"/>
    <property type="match status" value="1"/>
</dbReference>
<comment type="caution">
    <text evidence="2">The sequence shown here is derived from an EMBL/GenBank/DDBJ whole genome shotgun (WGS) entry which is preliminary data.</text>
</comment>
<organism evidence="2 3">
    <name type="scientific">Candidatus Nomurabacteria bacterium GW2011_GWB1_37_5</name>
    <dbReference type="NCBI Taxonomy" id="1618742"/>
    <lineage>
        <taxon>Bacteria</taxon>
        <taxon>Candidatus Nomuraibacteriota</taxon>
    </lineage>
</organism>
<dbReference type="GO" id="GO:0003677">
    <property type="term" value="F:DNA binding"/>
    <property type="evidence" value="ECO:0007669"/>
    <property type="project" value="InterPro"/>
</dbReference>
<protein>
    <recommendedName>
        <fullName evidence="1">Transposase IS200-like domain-containing protein</fullName>
    </recommendedName>
</protein>
<evidence type="ECO:0000259" key="1">
    <source>
        <dbReference type="SMART" id="SM01321"/>
    </source>
</evidence>
<dbReference type="GO" id="GO:0004803">
    <property type="term" value="F:transposase activity"/>
    <property type="evidence" value="ECO:0007669"/>
    <property type="project" value="InterPro"/>
</dbReference>
<dbReference type="Proteomes" id="UP000033876">
    <property type="component" value="Unassembled WGS sequence"/>
</dbReference>
<dbReference type="PANTHER" id="PTHR34322:SF2">
    <property type="entry name" value="TRANSPOSASE IS200-LIKE DOMAIN-CONTAINING PROTEIN"/>
    <property type="match status" value="1"/>
</dbReference>
<dbReference type="InterPro" id="IPR036515">
    <property type="entry name" value="Transposase_17_sf"/>
</dbReference>
<accession>A0A0G0HB09</accession>
<dbReference type="InterPro" id="IPR002686">
    <property type="entry name" value="Transposase_17"/>
</dbReference>
<feature type="domain" description="Transposase IS200-like" evidence="1">
    <location>
        <begin position="7"/>
        <end position="144"/>
    </location>
</feature>
<reference evidence="2 3" key="1">
    <citation type="journal article" date="2015" name="Nature">
        <title>rRNA introns, odd ribosomes, and small enigmatic genomes across a large radiation of phyla.</title>
        <authorList>
            <person name="Brown C.T."/>
            <person name="Hug L.A."/>
            <person name="Thomas B.C."/>
            <person name="Sharon I."/>
            <person name="Castelle C.J."/>
            <person name="Singh A."/>
            <person name="Wilkins M.J."/>
            <person name="Williams K.H."/>
            <person name="Banfield J.F."/>
        </authorList>
    </citation>
    <scope>NUCLEOTIDE SEQUENCE [LARGE SCALE GENOMIC DNA]</scope>
</reference>
<dbReference type="PANTHER" id="PTHR34322">
    <property type="entry name" value="TRANSPOSASE, Y1_TNP DOMAIN-CONTAINING"/>
    <property type="match status" value="1"/>
</dbReference>
<gene>
    <name evidence="2" type="ORF">US50_C0007G0008</name>
</gene>
<evidence type="ECO:0000313" key="3">
    <source>
        <dbReference type="Proteomes" id="UP000033876"/>
    </source>
</evidence>
<proteinExistence type="predicted"/>
<evidence type="ECO:0000313" key="2">
    <source>
        <dbReference type="EMBL" id="KKQ35700.1"/>
    </source>
</evidence>
<dbReference type="SUPFAM" id="SSF143422">
    <property type="entry name" value="Transposase IS200-like"/>
    <property type="match status" value="1"/>
</dbReference>
<dbReference type="AlphaFoldDB" id="A0A0G0HB09"/>
<name>A0A0G0HB09_9BACT</name>
<sequence>MRKTPLLNENFYHIYNRGTDKRTIFQDKEDINRFIESVIEFNTIEPTGGLFLLSYVEKKKAKNPEDNLVEIVAYCLNPNHFHLILYQKKDGGISEFMKRLGGGYTNYFNDKNKRNGVLFQGKFKSAHINSDNDLINLSVYVNLNYKVHKIDQLGNRTPKLYKSSWDEYCSDSINNVDICWKDMILDKLNNKNEYKDFALEYIKKIVEKRHIEKEIDHEKLELE</sequence>